<protein>
    <submittedName>
        <fullName evidence="1">7585_t:CDS:1</fullName>
    </submittedName>
</protein>
<dbReference type="AlphaFoldDB" id="A0A9N9GHD2"/>
<reference evidence="1" key="1">
    <citation type="submission" date="2021-06" db="EMBL/GenBank/DDBJ databases">
        <authorList>
            <person name="Kallberg Y."/>
            <person name="Tangrot J."/>
            <person name="Rosling A."/>
        </authorList>
    </citation>
    <scope>NUCLEOTIDE SEQUENCE</scope>
    <source>
        <strain evidence="1">MA453B</strain>
    </source>
</reference>
<keyword evidence="2" id="KW-1185">Reference proteome</keyword>
<organism evidence="1 2">
    <name type="scientific">Dentiscutata erythropus</name>
    <dbReference type="NCBI Taxonomy" id="1348616"/>
    <lineage>
        <taxon>Eukaryota</taxon>
        <taxon>Fungi</taxon>
        <taxon>Fungi incertae sedis</taxon>
        <taxon>Mucoromycota</taxon>
        <taxon>Glomeromycotina</taxon>
        <taxon>Glomeromycetes</taxon>
        <taxon>Diversisporales</taxon>
        <taxon>Gigasporaceae</taxon>
        <taxon>Dentiscutata</taxon>
    </lineage>
</organism>
<dbReference type="Proteomes" id="UP000789405">
    <property type="component" value="Unassembled WGS sequence"/>
</dbReference>
<proteinExistence type="predicted"/>
<name>A0A9N9GHD2_9GLOM</name>
<dbReference type="EMBL" id="CAJVPY010003811">
    <property type="protein sequence ID" value="CAG8602462.1"/>
    <property type="molecule type" value="Genomic_DNA"/>
</dbReference>
<accession>A0A9N9GHD2</accession>
<evidence type="ECO:0000313" key="1">
    <source>
        <dbReference type="EMBL" id="CAG8602462.1"/>
    </source>
</evidence>
<comment type="caution">
    <text evidence="1">The sequence shown here is derived from an EMBL/GenBank/DDBJ whole genome shotgun (WGS) entry which is preliminary data.</text>
</comment>
<dbReference type="OrthoDB" id="2430085at2759"/>
<sequence>MIEEVIDLEEEKEIILETSYLETSFLNHHLSGCRFYNNGDLVIGAQVLFLGETYYKIFIFSSDLHKQSWGFPFRASHLYERDYNNRFVLGTYKSQKFYEKLEFEAKIPNIENLYKEICGCKKNSPTKPNPDSQESPFISETLKRIAKLNEETDSKKDTDINKILEEIHKIFKNRGYNL</sequence>
<evidence type="ECO:0000313" key="2">
    <source>
        <dbReference type="Proteomes" id="UP000789405"/>
    </source>
</evidence>
<gene>
    <name evidence="1" type="ORF">DERYTH_LOCUS7715</name>
</gene>